<reference evidence="1 2" key="1">
    <citation type="submission" date="2017-12" db="EMBL/GenBank/DDBJ databases">
        <title>Complete genome sequence of Spiroplasma floricola 23-6 (ATCC 29989).</title>
        <authorList>
            <person name="Tsai Y.-M."/>
            <person name="Wu P.-S."/>
            <person name="Lo W.-S."/>
            <person name="Kuo C.-H."/>
        </authorList>
    </citation>
    <scope>NUCLEOTIDE SEQUENCE [LARGE SCALE GENOMIC DNA]</scope>
    <source>
        <strain evidence="1 2">23-6</strain>
    </source>
</reference>
<dbReference type="RefSeq" id="WP_100917079.1">
    <property type="nucleotide sequence ID" value="NZ_CP025057.1"/>
</dbReference>
<dbReference type="OrthoDB" id="386990at2"/>
<dbReference type="KEGG" id="sfz:SFLOR_v1c10870"/>
<dbReference type="Proteomes" id="UP000231823">
    <property type="component" value="Chromosome"/>
</dbReference>
<accession>A0A2K8SFC4</accession>
<name>A0A2K8SFC4_9MOLU</name>
<sequence length="655" mass="77038">MRDLDEDIINTHIKDVINANKSSYWVTQNTSNRLGYFVGPKYFESKEKVSNIAKFNAIESYDVNYFMSYFVAIPAIGLLINSFIESKESTQKKYNMENYLNNILNKDETIEINSIIQELSLNQLDSLSEGLNDINDPEFSNFYKLLVSFKRLIEISKIFGIKKIETKDLESIIQQTVISILNKNKDFINGILNTRNNKESLSILNKLSFEDIYSLFLNTSNFFNKGGVNKVVWDLTQGFLNKVDKVMDAFGDGVNAASDLAGLFSKDKKKSNKNDKKLSVSLKKKTAEIWSKLHKKNEDVLKALGMQDYRTKERAGPIVIMKAISTVWSLGKIMSFISLKTYEAKLDSNQSLYYFEPTIKIPFTDITFGGSVQDQEIKTLIDTPLKYFNPKNNGKEINELYEFNGKYYHEKSKAIKDLKYEIFKKPEDYLKTKKILTSVISKDNTYKLNLPQVCNGDEKQKDCISNYEYNRRFAQEKEKFIENLFNRFYENSKKEYFLDGFGGAHTSKEIAMNELKRKADKVENYKRVYIYMLNNNRVIKNRLEDIKEFIRNNQPLEYKNIINTDLIKTNHFDSLKENNNYTFDIWKVNFYGQEKYFRSQLELWKFLENKLNYKVMNYTREETTHVYNNIEFIKKEEFINWINNQIVEVRKQKIN</sequence>
<dbReference type="AlphaFoldDB" id="A0A2K8SFC4"/>
<protein>
    <submittedName>
        <fullName evidence="1">Uncharacterized protein</fullName>
    </submittedName>
</protein>
<dbReference type="EMBL" id="CP025057">
    <property type="protein sequence ID" value="AUB32133.1"/>
    <property type="molecule type" value="Genomic_DNA"/>
</dbReference>
<evidence type="ECO:0000313" key="2">
    <source>
        <dbReference type="Proteomes" id="UP000231823"/>
    </source>
</evidence>
<gene>
    <name evidence="1" type="ORF">SFLOR_v1c10870</name>
</gene>
<proteinExistence type="predicted"/>
<keyword evidence="2" id="KW-1185">Reference proteome</keyword>
<evidence type="ECO:0000313" key="1">
    <source>
        <dbReference type="EMBL" id="AUB32133.1"/>
    </source>
</evidence>
<organism evidence="1 2">
    <name type="scientific">Spiroplasma floricola 23-6</name>
    <dbReference type="NCBI Taxonomy" id="1336749"/>
    <lineage>
        <taxon>Bacteria</taxon>
        <taxon>Bacillati</taxon>
        <taxon>Mycoplasmatota</taxon>
        <taxon>Mollicutes</taxon>
        <taxon>Entomoplasmatales</taxon>
        <taxon>Spiroplasmataceae</taxon>
        <taxon>Spiroplasma</taxon>
    </lineage>
</organism>